<reference evidence="5 6" key="1">
    <citation type="submission" date="2016-10" db="EMBL/GenBank/DDBJ databases">
        <authorList>
            <person name="de Groot N.N."/>
        </authorList>
    </citation>
    <scope>NUCLEOTIDE SEQUENCE [LARGE SCALE GENOMIC DNA]</scope>
    <source>
        <strain evidence="5 6">DSM 17073</strain>
    </source>
</reference>
<feature type="compositionally biased region" description="Polar residues" evidence="2">
    <location>
        <begin position="82"/>
        <end position="92"/>
    </location>
</feature>
<feature type="coiled-coil region" evidence="1">
    <location>
        <begin position="27"/>
        <end position="61"/>
    </location>
</feature>
<protein>
    <submittedName>
        <fullName evidence="4">Swarming motility protein SwrB</fullName>
    </submittedName>
</protein>
<dbReference type="STRING" id="306540.SAMN05421839_10295"/>
<feature type="transmembrane region" description="Helical" evidence="3">
    <location>
        <begin position="6"/>
        <end position="24"/>
    </location>
</feature>
<evidence type="ECO:0000256" key="3">
    <source>
        <dbReference type="SAM" id="Phobius"/>
    </source>
</evidence>
<dbReference type="Proteomes" id="UP000321547">
    <property type="component" value="Unassembled WGS sequence"/>
</dbReference>
<keyword evidence="3" id="KW-0472">Membrane</keyword>
<dbReference type="EMBL" id="BJWI01000002">
    <property type="protein sequence ID" value="GEM00797.1"/>
    <property type="molecule type" value="Genomic_DNA"/>
</dbReference>
<dbReference type="AlphaFoldDB" id="A0A1I5LJ23"/>
<evidence type="ECO:0000256" key="1">
    <source>
        <dbReference type="SAM" id="Coils"/>
    </source>
</evidence>
<evidence type="ECO:0000313" key="5">
    <source>
        <dbReference type="EMBL" id="SFO97318.1"/>
    </source>
</evidence>
<sequence length="165" mass="19593">MEYLLIFISFLLHIVTFIVLRHYYLKQQAYHKEQQKFQEEKKELEQLLMSYLIEMKEENDRLLQVVQSNTQRPSAPKAKEQPASTSFYQENKQTETINASKTVTKEEPEYRPLVDAIEDEPVAYKKSYQAEIIDRYARGETPEMIAKAMDRGKTEVELIIKFHKK</sequence>
<accession>A0A1I5LJ23</accession>
<proteinExistence type="predicted"/>
<gene>
    <name evidence="4" type="primary">swrB</name>
    <name evidence="4" type="ORF">HHA03_03290</name>
    <name evidence="5" type="ORF">SAMN05421839_10295</name>
</gene>
<dbReference type="RefSeq" id="WP_089829694.1">
    <property type="nucleotide sequence ID" value="NZ_BJWI01000002.1"/>
</dbReference>
<organism evidence="5 6">
    <name type="scientific">Halolactibacillus halophilus</name>
    <dbReference type="NCBI Taxonomy" id="306540"/>
    <lineage>
        <taxon>Bacteria</taxon>
        <taxon>Bacillati</taxon>
        <taxon>Bacillota</taxon>
        <taxon>Bacilli</taxon>
        <taxon>Bacillales</taxon>
        <taxon>Bacillaceae</taxon>
        <taxon>Halolactibacillus</taxon>
    </lineage>
</organism>
<keyword evidence="7" id="KW-1185">Reference proteome</keyword>
<dbReference type="Proteomes" id="UP000242243">
    <property type="component" value="Unassembled WGS sequence"/>
</dbReference>
<evidence type="ECO:0000313" key="6">
    <source>
        <dbReference type="Proteomes" id="UP000242243"/>
    </source>
</evidence>
<name>A0A1I5LJ23_9BACI</name>
<feature type="region of interest" description="Disordered" evidence="2">
    <location>
        <begin position="64"/>
        <end position="92"/>
    </location>
</feature>
<evidence type="ECO:0000256" key="2">
    <source>
        <dbReference type="SAM" id="MobiDB-lite"/>
    </source>
</evidence>
<reference evidence="4 7" key="2">
    <citation type="submission" date="2019-07" db="EMBL/GenBank/DDBJ databases">
        <title>Whole genome shotgun sequence of Halolactibacillus halophilus NBRC 100868.</title>
        <authorList>
            <person name="Hosoyama A."/>
            <person name="Uohara A."/>
            <person name="Ohji S."/>
            <person name="Ichikawa N."/>
        </authorList>
    </citation>
    <scope>NUCLEOTIDE SEQUENCE [LARGE SCALE GENOMIC DNA]</scope>
    <source>
        <strain evidence="4 7">NBRC 100868</strain>
    </source>
</reference>
<keyword evidence="1" id="KW-0175">Coiled coil</keyword>
<keyword evidence="3" id="KW-1133">Transmembrane helix</keyword>
<dbReference type="OrthoDB" id="1708317at2"/>
<evidence type="ECO:0000313" key="7">
    <source>
        <dbReference type="Proteomes" id="UP000321547"/>
    </source>
</evidence>
<dbReference type="EMBL" id="FOXC01000002">
    <property type="protein sequence ID" value="SFO97318.1"/>
    <property type="molecule type" value="Genomic_DNA"/>
</dbReference>
<keyword evidence="3" id="KW-0812">Transmembrane</keyword>
<evidence type="ECO:0000313" key="4">
    <source>
        <dbReference type="EMBL" id="GEM00797.1"/>
    </source>
</evidence>